<comment type="caution">
    <text evidence="1">The sequence shown here is derived from an EMBL/GenBank/DDBJ whole genome shotgun (WGS) entry which is preliminary data.</text>
</comment>
<reference evidence="1 2" key="1">
    <citation type="submission" date="2023-02" db="EMBL/GenBank/DDBJ databases">
        <title>Oceanobacillus kimchii IFOP_LL358 isolated form Alexandrium catenella lab strain.</title>
        <authorList>
            <person name="Gajardo G."/>
            <person name="Ueki S."/>
            <person name="Maruyama F."/>
        </authorList>
    </citation>
    <scope>NUCLEOTIDE SEQUENCE [LARGE SCALE GENOMIC DNA]</scope>
    <source>
        <strain evidence="1 2">IFOP_LL358</strain>
    </source>
</reference>
<keyword evidence="2" id="KW-1185">Reference proteome</keyword>
<dbReference type="EMBL" id="BSKO01000001">
    <property type="protein sequence ID" value="GLO66215.1"/>
    <property type="molecule type" value="Genomic_DNA"/>
</dbReference>
<dbReference type="Proteomes" id="UP001275436">
    <property type="component" value="Unassembled WGS sequence"/>
</dbReference>
<gene>
    <name evidence="1" type="ORF">MACH08_19990</name>
</gene>
<proteinExistence type="predicted"/>
<name>A0ABQ5TIC7_9BACI</name>
<evidence type="ECO:0000313" key="2">
    <source>
        <dbReference type="Proteomes" id="UP001275436"/>
    </source>
</evidence>
<dbReference type="InterPro" id="IPR009665">
    <property type="entry name" value="YyaC"/>
</dbReference>
<sequence>MSAFEGSNNGILIGRYRNGQNKLSKDLRKHIKRNATFFCIGTDRSTGDCFAPLVGTKLKELGYNNVIGTLNHPVHAMNLDDRIAEIPKNTDVIALDAALGNLELIGSINLRRGKLKPGAALGKHLTSVGDYSLTGVVNISGYEEHVILQNTRLAEVMKLVDETVEAIQQAFPLKRSNNKFLLKLKRRLNA</sequence>
<protein>
    <recommendedName>
        <fullName evidence="3">Spore protease YyaC</fullName>
    </recommendedName>
</protein>
<evidence type="ECO:0000313" key="1">
    <source>
        <dbReference type="EMBL" id="GLO66215.1"/>
    </source>
</evidence>
<accession>A0ABQ5TIC7</accession>
<dbReference type="NCBIfam" id="TIGR02841">
    <property type="entry name" value="spore_YyaC"/>
    <property type="match status" value="1"/>
</dbReference>
<dbReference type="SUPFAM" id="SSF53163">
    <property type="entry name" value="HybD-like"/>
    <property type="match status" value="1"/>
</dbReference>
<dbReference type="Pfam" id="PF06866">
    <property type="entry name" value="DUF1256"/>
    <property type="match status" value="1"/>
</dbReference>
<organism evidence="1 2">
    <name type="scientific">Oceanobacillus kimchii</name>
    <dbReference type="NCBI Taxonomy" id="746691"/>
    <lineage>
        <taxon>Bacteria</taxon>
        <taxon>Bacillati</taxon>
        <taxon>Bacillota</taxon>
        <taxon>Bacilli</taxon>
        <taxon>Bacillales</taxon>
        <taxon>Bacillaceae</taxon>
        <taxon>Oceanobacillus</taxon>
    </lineage>
</organism>
<evidence type="ECO:0008006" key="3">
    <source>
        <dbReference type="Google" id="ProtNLM"/>
    </source>
</evidence>
<dbReference type="InterPro" id="IPR023430">
    <property type="entry name" value="Pept_HybD-like_dom_sf"/>
</dbReference>
<dbReference type="RefSeq" id="WP_317958093.1">
    <property type="nucleotide sequence ID" value="NZ_BSKO01000001.1"/>
</dbReference>